<feature type="binding site" evidence="20">
    <location>
        <position position="128"/>
    </location>
    <ligand>
        <name>Mg(2+)</name>
        <dbReference type="ChEBI" id="CHEBI:18420"/>
        <label>1</label>
    </ligand>
</feature>
<dbReference type="Gene3D" id="1.10.4080.10">
    <property type="entry name" value="ADP-ribosylation/Crystallin J1"/>
    <property type="match status" value="1"/>
</dbReference>
<dbReference type="GO" id="GO:0003875">
    <property type="term" value="F:ADP-ribosylarginine hydrolase activity"/>
    <property type="evidence" value="ECO:0007669"/>
    <property type="project" value="UniProtKB-ARBA"/>
</dbReference>
<keyword evidence="10" id="KW-0325">Glycoprotein</keyword>
<keyword evidence="24" id="KW-1185">Reference proteome</keyword>
<evidence type="ECO:0000256" key="20">
    <source>
        <dbReference type="PIRSR" id="PIRSR605502-1"/>
    </source>
</evidence>
<sequence length="919" mass="100273">MWRGSPGWGTTVPGHTLDPRAQAALTPSDQLRGMQGLGDPTAPSGSGARDFLGTAWVGSCPHTAPVELSMCEGLVERYVAAMVLSAAGDALGFCNRKWEFLQDGERIHQQLAELGGLDAIDVERWRVSDDTVMHLATAEALLQAGKGPSLARLYPLLAKHYQDCMEDMAGRAPGETSVHNSMRLEPEKANGWRIPFNNHEGGCGAAMRAMCIGLRFPHLSQLDTLTQVSIESGRMTHHHPTGYLGALVSALFTAYAVNGVPPRQWGKGLMEVLPEARKYIVQSGYFVEENLQHWSYFQNQWEKYLKLRGILDGKSAPVFPQPFEVKERDQFYTSLSYSGWGGSSGHDAPMIAYDAILAAGDSWKELAHRAFFHGGDSDSTATIAGCWWGVMHGFKGQSAAHQLRDLQLSDAQELLGEKFLAVVAPSVAQPSECRSSAPSCMCCPHPDTLGNPQTCHGLFSSRFPPVAASDIKWSQNLPNRFEGKTKGNAPATPQPKCTDFQNANLLRGTNLKVQFLLFVPSDPGCGQLLEESSDIQKSGFNATLGTKLIIHGFRALGTKPSWIDAFIRALLRAADANVIAVDWVYGSTAVYYSAVDNVVKLSLEISRFLKKLLDLGVSESSVHIIGVSLGAHVGGMVGHFYKGQLGRITGLDPAGPEYTRASLEERLDAGDALFVEAIHTDTDNLGIRIPVGHVDYFINGGQDQPGCPLFIHAGYSYLICDHMRAVHLYISALENSCPLMAFPCANYRAFLAGHCLDCLNPFLLSCPRIGGLVEQGGVKIEPLPREVRVYLQTTPKAPYCVHHSLVEFSLKEARKKDTSIEISFVSGNVTSSVKITITRQQLQGKGIIAHPSPPCQINQVEFKLQASSRVWKKHRTTIVGKFCTAPLPVNDSKRTVCLPDPVNLQESGSVFHDWKISCL</sequence>
<evidence type="ECO:0000256" key="14">
    <source>
        <dbReference type="ARBA" id="ARBA00045697"/>
    </source>
</evidence>
<comment type="similarity">
    <text evidence="3">Belongs to the ADP-ribosylglycohydrolase family.</text>
</comment>
<dbReference type="PRINTS" id="PR00821">
    <property type="entry name" value="TAGLIPASE"/>
</dbReference>
<dbReference type="PANTHER" id="PTHR11610">
    <property type="entry name" value="LIPASE"/>
    <property type="match status" value="1"/>
</dbReference>
<dbReference type="EC" id="3.1.1.111" evidence="12"/>
<comment type="subcellular location">
    <subcellularLocation>
        <location evidence="1">Secreted</location>
    </subcellularLocation>
</comment>
<dbReference type="Proteomes" id="UP000028990">
    <property type="component" value="Unassembled WGS sequence"/>
</dbReference>
<protein>
    <recommendedName>
        <fullName evidence="13">Phospholipase A1 member A</fullName>
        <ecNumber evidence="12">3.1.1.111</ecNumber>
    </recommendedName>
    <alternativeName>
        <fullName evidence="19">Phosphatidylserine-specific phospholipase A1</fullName>
    </alternativeName>
</protein>
<dbReference type="InterPro" id="IPR013818">
    <property type="entry name" value="Lipase"/>
</dbReference>
<evidence type="ECO:0000256" key="11">
    <source>
        <dbReference type="ARBA" id="ARBA00036738"/>
    </source>
</evidence>
<comment type="catalytic activity">
    <reaction evidence="16">
        <text>1-(9Z-octadecenoyl)-sn-glycero-3-phospho-L-serine + H2O = sn-glycero-3-phospho-L-serine + (9Z)-octadecenoate + H(+)</text>
        <dbReference type="Rhea" id="RHEA:40499"/>
        <dbReference type="ChEBI" id="CHEBI:15377"/>
        <dbReference type="ChEBI" id="CHEBI:15378"/>
        <dbReference type="ChEBI" id="CHEBI:30823"/>
        <dbReference type="ChEBI" id="CHEBI:64765"/>
        <dbReference type="ChEBI" id="CHEBI:74617"/>
    </reaction>
    <physiologicalReaction direction="left-to-right" evidence="16">
        <dbReference type="Rhea" id="RHEA:40500"/>
    </physiologicalReaction>
</comment>
<dbReference type="GO" id="GO:0008970">
    <property type="term" value="F:phospholipase A1 activity"/>
    <property type="evidence" value="ECO:0007669"/>
    <property type="project" value="TreeGrafter"/>
</dbReference>
<organism evidence="23 24">
    <name type="scientific">Fukomys damarensis</name>
    <name type="common">Damaraland mole rat</name>
    <name type="synonym">Cryptomys damarensis</name>
    <dbReference type="NCBI Taxonomy" id="885580"/>
    <lineage>
        <taxon>Eukaryota</taxon>
        <taxon>Metazoa</taxon>
        <taxon>Chordata</taxon>
        <taxon>Craniata</taxon>
        <taxon>Vertebrata</taxon>
        <taxon>Euteleostomi</taxon>
        <taxon>Mammalia</taxon>
        <taxon>Eutheria</taxon>
        <taxon>Euarchontoglires</taxon>
        <taxon>Glires</taxon>
        <taxon>Rodentia</taxon>
        <taxon>Hystricomorpha</taxon>
        <taxon>Bathyergidae</taxon>
        <taxon>Fukomys</taxon>
    </lineage>
</organism>
<evidence type="ECO:0000256" key="5">
    <source>
        <dbReference type="ARBA" id="ARBA00022729"/>
    </source>
</evidence>
<evidence type="ECO:0000256" key="1">
    <source>
        <dbReference type="ARBA" id="ARBA00004613"/>
    </source>
</evidence>
<keyword evidence="20" id="KW-0479">Metal-binding</keyword>
<dbReference type="InterPro" id="IPR005502">
    <property type="entry name" value="Ribosyl_crysJ1"/>
</dbReference>
<dbReference type="GO" id="GO:0046872">
    <property type="term" value="F:metal ion binding"/>
    <property type="evidence" value="ECO:0007669"/>
    <property type="project" value="UniProtKB-KW"/>
</dbReference>
<evidence type="ECO:0000259" key="22">
    <source>
        <dbReference type="Pfam" id="PF00151"/>
    </source>
</evidence>
<evidence type="ECO:0000256" key="12">
    <source>
        <dbReference type="ARBA" id="ARBA00039083"/>
    </source>
</evidence>
<dbReference type="eggNOG" id="ENOG502QQQP">
    <property type="taxonomic scope" value="Eukaryota"/>
</dbReference>
<comment type="function">
    <text evidence="14">Hydrolyzes the ester bond of the acyl group attached at the sn-1 position of phosphatidylserines (phospholipase A1 activity) and 1-acyl-2-lysophosphatidylserines (lysophospholipase activity) in the pathway of phosphatidylserines acyl chain remodeling. Cleaves phosphatidylserines exposed on the outer leaflet of the plasma membrane of apoptotic cells producing 2-acyl-1-lysophosphatidylserines, which in turn enhance mast cell activation and histamine production. Has no activity toward other glycerophospholipids including phosphatidylcholines, phosphatidylethanolamines, phosphatidic acids or phosphatidylinositols, or glycerolipids such as triolein.</text>
</comment>
<dbReference type="FunFam" id="1.10.4080.10:FF:000002">
    <property type="entry name" value="ADP-ribosylarginine hydrolase isoform X1"/>
    <property type="match status" value="1"/>
</dbReference>
<dbReference type="InterPro" id="IPR036705">
    <property type="entry name" value="Ribosyl_crysJ1_sf"/>
</dbReference>
<dbReference type="EMBL" id="KN122382">
    <property type="protein sequence ID" value="KFO30727.1"/>
    <property type="molecule type" value="Genomic_DNA"/>
</dbReference>
<dbReference type="InterPro" id="IPR033906">
    <property type="entry name" value="Lipase_N"/>
</dbReference>
<feature type="binding site" evidence="20">
    <location>
        <position position="130"/>
    </location>
    <ligand>
        <name>Mg(2+)</name>
        <dbReference type="ChEBI" id="CHEBI:18420"/>
        <label>1</label>
    </ligand>
</feature>
<dbReference type="GO" id="GO:0005615">
    <property type="term" value="C:extracellular space"/>
    <property type="evidence" value="ECO:0007669"/>
    <property type="project" value="TreeGrafter"/>
</dbReference>
<dbReference type="Gene3D" id="3.40.50.1820">
    <property type="entry name" value="alpha/beta hydrolase"/>
    <property type="match status" value="1"/>
</dbReference>
<evidence type="ECO:0000256" key="2">
    <source>
        <dbReference type="ARBA" id="ARBA00010701"/>
    </source>
</evidence>
<gene>
    <name evidence="23" type="ORF">H920_07830</name>
</gene>
<feature type="domain" description="Lipase" evidence="22">
    <location>
        <begin position="487"/>
        <end position="799"/>
    </location>
</feature>
<name>A0A091DI51_FUKDA</name>
<comment type="catalytic activity">
    <reaction evidence="17">
        <text>1,2-di-(9Z)-octadecenoyl-sn-glycero-3-phospho-L-serine + H2O = 2-(9Z-octadecenoyl)-sn-glycero-3-phospho-L-serine + (9Z)-octadecenoate + H(+)</text>
        <dbReference type="Rhea" id="RHEA:40491"/>
        <dbReference type="ChEBI" id="CHEBI:15377"/>
        <dbReference type="ChEBI" id="CHEBI:15378"/>
        <dbReference type="ChEBI" id="CHEBI:30823"/>
        <dbReference type="ChEBI" id="CHEBI:74905"/>
        <dbReference type="ChEBI" id="CHEBI:77342"/>
    </reaction>
    <physiologicalReaction direction="left-to-right" evidence="17">
        <dbReference type="Rhea" id="RHEA:40492"/>
    </physiologicalReaction>
</comment>
<keyword evidence="9" id="KW-1015">Disulfide bond</keyword>
<evidence type="ECO:0000256" key="7">
    <source>
        <dbReference type="ARBA" id="ARBA00022963"/>
    </source>
</evidence>
<dbReference type="InterPro" id="IPR029058">
    <property type="entry name" value="AB_hydrolase_fold"/>
</dbReference>
<accession>A0A091DI51</accession>
<evidence type="ECO:0000256" key="9">
    <source>
        <dbReference type="ARBA" id="ARBA00023157"/>
    </source>
</evidence>
<feature type="binding site" evidence="20">
    <location>
        <position position="129"/>
    </location>
    <ligand>
        <name>Mg(2+)</name>
        <dbReference type="ChEBI" id="CHEBI:18420"/>
        <label>1</label>
    </ligand>
</feature>
<evidence type="ECO:0000256" key="19">
    <source>
        <dbReference type="ARBA" id="ARBA00080483"/>
    </source>
</evidence>
<dbReference type="Pfam" id="PF00151">
    <property type="entry name" value="Lipase"/>
    <property type="match status" value="1"/>
</dbReference>
<keyword evidence="5" id="KW-0732">Signal</keyword>
<dbReference type="STRING" id="885580.ENSFDAP00000020100"/>
<dbReference type="Pfam" id="PF03747">
    <property type="entry name" value="ADP_ribosyl_GH"/>
    <property type="match status" value="1"/>
</dbReference>
<feature type="binding site" evidence="20">
    <location>
        <position position="376"/>
    </location>
    <ligand>
        <name>Mg(2+)</name>
        <dbReference type="ChEBI" id="CHEBI:18420"/>
        <label>1</label>
    </ligand>
</feature>
<evidence type="ECO:0000256" key="6">
    <source>
        <dbReference type="ARBA" id="ARBA00022801"/>
    </source>
</evidence>
<comment type="cofactor">
    <cofactor evidence="20">
        <name>Mg(2+)</name>
        <dbReference type="ChEBI" id="CHEBI:18420"/>
    </cofactor>
    <text evidence="20">Binds 2 magnesium ions per subunit.</text>
</comment>
<evidence type="ECO:0000256" key="16">
    <source>
        <dbReference type="ARBA" id="ARBA00048284"/>
    </source>
</evidence>
<dbReference type="AlphaFoldDB" id="A0A091DI51"/>
<dbReference type="FunFam" id="3.40.50.1820:FF:000081">
    <property type="entry name" value="phospholipase A1 member A isoform X1"/>
    <property type="match status" value="1"/>
</dbReference>
<keyword evidence="4" id="KW-0964">Secreted</keyword>
<evidence type="ECO:0000256" key="18">
    <source>
        <dbReference type="ARBA" id="ARBA00048700"/>
    </source>
</evidence>
<keyword evidence="20" id="KW-0460">Magnesium</keyword>
<comment type="catalytic activity">
    <reaction evidence="18">
        <text>1-hexadecanoyl-2-(5Z,8Z,11Z,14Z-eicosatetraenoyl)-sn-glycero-3-phospho-L-serine + H2O = 2-(5Z,8Z,11Z,14Z)-eicosatetraenoyl-sn-glycero-3-phospho-L-serine + hexadecanoate + H(+)</text>
        <dbReference type="Rhea" id="RHEA:41187"/>
        <dbReference type="ChEBI" id="CHEBI:7896"/>
        <dbReference type="ChEBI" id="CHEBI:15377"/>
        <dbReference type="ChEBI" id="CHEBI:15378"/>
        <dbReference type="ChEBI" id="CHEBI:75032"/>
        <dbReference type="ChEBI" id="CHEBI:77830"/>
    </reaction>
    <physiologicalReaction direction="left-to-right" evidence="18">
        <dbReference type="Rhea" id="RHEA:41188"/>
    </physiologicalReaction>
</comment>
<keyword evidence="7" id="KW-0442">Lipid degradation</keyword>
<feature type="binding site" evidence="20">
    <location>
        <position position="378"/>
    </location>
    <ligand>
        <name>Mg(2+)</name>
        <dbReference type="ChEBI" id="CHEBI:18420"/>
        <label>1</label>
    </ligand>
</feature>
<dbReference type="ESTHER" id="fukda-a0a091di51">
    <property type="family name" value="Phospholipase"/>
</dbReference>
<evidence type="ECO:0000256" key="3">
    <source>
        <dbReference type="ARBA" id="ARBA00010702"/>
    </source>
</evidence>
<evidence type="ECO:0000313" key="24">
    <source>
        <dbReference type="Proteomes" id="UP000028990"/>
    </source>
</evidence>
<dbReference type="CDD" id="cd00707">
    <property type="entry name" value="Pancreat_lipase_like"/>
    <property type="match status" value="1"/>
</dbReference>
<keyword evidence="8" id="KW-0443">Lipid metabolism</keyword>
<feature type="binding site" evidence="20">
    <location>
        <position position="379"/>
    </location>
    <ligand>
        <name>Mg(2+)</name>
        <dbReference type="ChEBI" id="CHEBI:18420"/>
        <label>1</label>
    </ligand>
</feature>
<reference evidence="23 24" key="1">
    <citation type="submission" date="2013-11" db="EMBL/GenBank/DDBJ databases">
        <title>The Damaraland mole rat (Fukomys damarensis) genome and evolution of African mole rats.</title>
        <authorList>
            <person name="Gladyshev V.N."/>
            <person name="Fang X."/>
        </authorList>
    </citation>
    <scope>NUCLEOTIDE SEQUENCE [LARGE SCALE GENOMIC DNA]</scope>
    <source>
        <tissue evidence="23">Liver</tissue>
    </source>
</reference>
<evidence type="ECO:0000313" key="23">
    <source>
        <dbReference type="EMBL" id="KFO30727.1"/>
    </source>
</evidence>
<dbReference type="PANTHER" id="PTHR11610:SF111">
    <property type="entry name" value="PHOSPHOLIPASE A1 MEMBER A"/>
    <property type="match status" value="1"/>
</dbReference>
<proteinExistence type="inferred from homology"/>
<comment type="catalytic activity">
    <reaction evidence="11">
        <text>a 1,2-diacyl-sn-glycero-3-phospho-L-serine + H2O = a 2-acyl-sn-glycero-3-phospho-L-serine + a fatty acid + H(+)</text>
        <dbReference type="Rhea" id="RHEA:42212"/>
        <dbReference type="ChEBI" id="CHEBI:15377"/>
        <dbReference type="ChEBI" id="CHEBI:15378"/>
        <dbReference type="ChEBI" id="CHEBI:28868"/>
        <dbReference type="ChEBI" id="CHEBI:57262"/>
        <dbReference type="ChEBI" id="CHEBI:65214"/>
        <dbReference type="EC" id="3.1.1.111"/>
    </reaction>
    <physiologicalReaction direction="left-to-right" evidence="11">
        <dbReference type="Rhea" id="RHEA:42213"/>
    </physiologicalReaction>
</comment>
<dbReference type="SUPFAM" id="SSF53474">
    <property type="entry name" value="alpha/beta-Hydrolases"/>
    <property type="match status" value="1"/>
</dbReference>
<comment type="catalytic activity">
    <reaction evidence="15">
        <text>a 1-acyl-sn-glycero-3-phospho-L-serine + H2O = sn-glycero-3-phospho-L-serine + a fatty acid + H(+)</text>
        <dbReference type="Rhea" id="RHEA:32979"/>
        <dbReference type="ChEBI" id="CHEBI:15377"/>
        <dbReference type="ChEBI" id="CHEBI:15378"/>
        <dbReference type="ChEBI" id="CHEBI:28868"/>
        <dbReference type="ChEBI" id="CHEBI:64379"/>
        <dbReference type="ChEBI" id="CHEBI:64765"/>
        <dbReference type="EC" id="3.1.1.111"/>
    </reaction>
    <physiologicalReaction direction="left-to-right" evidence="15">
        <dbReference type="Rhea" id="RHEA:32980"/>
    </physiologicalReaction>
</comment>
<dbReference type="SUPFAM" id="SSF101478">
    <property type="entry name" value="ADP-ribosylglycohydrolase"/>
    <property type="match status" value="1"/>
</dbReference>
<evidence type="ECO:0000256" key="8">
    <source>
        <dbReference type="ARBA" id="ARBA00023098"/>
    </source>
</evidence>
<evidence type="ECO:0000256" key="15">
    <source>
        <dbReference type="ARBA" id="ARBA00047895"/>
    </source>
</evidence>
<keyword evidence="6" id="KW-0378">Hydrolase</keyword>
<dbReference type="GO" id="GO:0016042">
    <property type="term" value="P:lipid catabolic process"/>
    <property type="evidence" value="ECO:0007669"/>
    <property type="project" value="UniProtKB-KW"/>
</dbReference>
<comment type="similarity">
    <text evidence="2 21">Belongs to the AB hydrolase superfamily. Lipase family.</text>
</comment>
<evidence type="ECO:0000256" key="13">
    <source>
        <dbReference type="ARBA" id="ARBA00040696"/>
    </source>
</evidence>
<dbReference type="InterPro" id="IPR000734">
    <property type="entry name" value="TAG_lipase"/>
</dbReference>
<evidence type="ECO:0000256" key="10">
    <source>
        <dbReference type="ARBA" id="ARBA00023180"/>
    </source>
</evidence>
<evidence type="ECO:0000256" key="21">
    <source>
        <dbReference type="RuleBase" id="RU004262"/>
    </source>
</evidence>
<evidence type="ECO:0000256" key="17">
    <source>
        <dbReference type="ARBA" id="ARBA00048646"/>
    </source>
</evidence>
<evidence type="ECO:0000256" key="4">
    <source>
        <dbReference type="ARBA" id="ARBA00022525"/>
    </source>
</evidence>